<feature type="signal peptide" evidence="1">
    <location>
        <begin position="1"/>
        <end position="20"/>
    </location>
</feature>
<evidence type="ECO:0008006" key="4">
    <source>
        <dbReference type="Google" id="ProtNLM"/>
    </source>
</evidence>
<comment type="caution">
    <text evidence="2">The sequence shown here is derived from an EMBL/GenBank/DDBJ whole genome shotgun (WGS) entry which is preliminary data.</text>
</comment>
<keyword evidence="1" id="KW-0732">Signal</keyword>
<dbReference type="Proteomes" id="UP000520814">
    <property type="component" value="Unassembled WGS sequence"/>
</dbReference>
<accession>A0A7W9W5J4</accession>
<evidence type="ECO:0000313" key="3">
    <source>
        <dbReference type="Proteomes" id="UP000520814"/>
    </source>
</evidence>
<dbReference type="RefSeq" id="WP_184192268.1">
    <property type="nucleotide sequence ID" value="NZ_JACHGW010000001.1"/>
</dbReference>
<sequence>MLRSLPIGYFLLATPALAQAAAPAPPLQPPTTLAEALKTTYWNAEQRGPLLAVAPERVSPRRTKGQFPTPPRPTTNGYNALDVCDYFNQQPFRVGGLTVIAPKTMRLFTRPSLAPELAVPLSREEAWMELLASLSSAQWKQLGGTNGLGLSDLGEKQKGYFLALLPVQMHLSPTYNGEATNTPPAQPRDLTGTQLQSVRVRLARQLSLNYLIEGKANQYVSFGDGGSKDQRYQLTASYNTDDGEESVDPLSARLYPKVPNKLKPSDMDFANARLDARIALGELKTLDELLQRIGAATRLTFKADYRVRRLSVSVRGESARAGDLLQALCLGVCGAFRRIETPQGTTFLLTEDREGLTTRQAAYDLWIQKVYELRQKQQEERTKKMQANGATIPTDNPDGLSPETLKKVGEIFRPLSPGEEPGIAAAELPASYQKQLAEAGKMEFTLGDENGGSTPGRIRTDRVSLRSESKLLWVLPGVGSFPNQELSLGWSLDMALHKNELTLPSPKLAPDAPLFAPCWKDRGLVLTPNSPEQAREAVTLAKQAGFNTLWVCVPLETARAKPLLEAALAAGKTAGVTVRAQLALWAMASEPVPLDKNPLGEPYASLGNLFPLAPTPATLATLTTLVRSLTALPGLEAISILGSFPSYARDNYQATHENLGYLPENRTAFLAQTDSDIFDVPTRRYSAYPVRLGHFSNLDQQFILLPSGSYGPDPAYHDMSKDWQEFRQKQYKSFLFALDPAVRTLTCPCYSNLGYQGFLGLWTLPTSKGLPGFDGNGDPEAFLLAQARRQSRVALRQFTLWPTAKREDFVAWLQRAATSDTKAKQGADGIVVDLSLQPLTEASGFLAALSSNKATPVR</sequence>
<evidence type="ECO:0000313" key="2">
    <source>
        <dbReference type="EMBL" id="MBB6048632.1"/>
    </source>
</evidence>
<keyword evidence="3" id="KW-1185">Reference proteome</keyword>
<dbReference type="EMBL" id="JACHGW010000001">
    <property type="protein sequence ID" value="MBB6048632.1"/>
    <property type="molecule type" value="Genomic_DNA"/>
</dbReference>
<feature type="chain" id="PRO_5031355387" description="Glycoside hydrolase 123 C-terminal domain-containing protein" evidence="1">
    <location>
        <begin position="21"/>
        <end position="858"/>
    </location>
</feature>
<proteinExistence type="predicted"/>
<organism evidence="2 3">
    <name type="scientific">Armatimonas rosea</name>
    <dbReference type="NCBI Taxonomy" id="685828"/>
    <lineage>
        <taxon>Bacteria</taxon>
        <taxon>Bacillati</taxon>
        <taxon>Armatimonadota</taxon>
        <taxon>Armatimonadia</taxon>
        <taxon>Armatimonadales</taxon>
        <taxon>Armatimonadaceae</taxon>
        <taxon>Armatimonas</taxon>
    </lineage>
</organism>
<protein>
    <recommendedName>
        <fullName evidence="4">Glycoside hydrolase 123 C-terminal domain-containing protein</fullName>
    </recommendedName>
</protein>
<gene>
    <name evidence="2" type="ORF">HNQ39_000394</name>
</gene>
<evidence type="ECO:0000256" key="1">
    <source>
        <dbReference type="SAM" id="SignalP"/>
    </source>
</evidence>
<name>A0A7W9W5J4_ARMRO</name>
<dbReference type="AlphaFoldDB" id="A0A7W9W5J4"/>
<reference evidence="2 3" key="1">
    <citation type="submission" date="2020-08" db="EMBL/GenBank/DDBJ databases">
        <title>Genomic Encyclopedia of Type Strains, Phase IV (KMG-IV): sequencing the most valuable type-strain genomes for metagenomic binning, comparative biology and taxonomic classification.</title>
        <authorList>
            <person name="Goeker M."/>
        </authorList>
    </citation>
    <scope>NUCLEOTIDE SEQUENCE [LARGE SCALE GENOMIC DNA]</scope>
    <source>
        <strain evidence="2 3">DSM 23562</strain>
    </source>
</reference>